<organism evidence="1 2">
    <name type="scientific">Mycena metata</name>
    <dbReference type="NCBI Taxonomy" id="1033252"/>
    <lineage>
        <taxon>Eukaryota</taxon>
        <taxon>Fungi</taxon>
        <taxon>Dikarya</taxon>
        <taxon>Basidiomycota</taxon>
        <taxon>Agaricomycotina</taxon>
        <taxon>Agaricomycetes</taxon>
        <taxon>Agaricomycetidae</taxon>
        <taxon>Agaricales</taxon>
        <taxon>Marasmiineae</taxon>
        <taxon>Mycenaceae</taxon>
        <taxon>Mycena</taxon>
    </lineage>
</organism>
<sequence>MVAESLPTELLIKIFKLTRQSRQEAIDFGKISLNHNAWGLARVCGRWRATVLDMPCMWSDLVISIPTGTPPWVNYPIPLLKEQIERSGDDPMHVALISQEIPGYTTAKIFTAIVESCPRWETLDLFSKTLLPTESLLYMRNRIPLLREIHICADSERGYVGGHIFEHAPSLKTVHITEPRLHADNRNMDFMSVEYDSNYNDSFMWPTAPPFDPVFPFAQLTHYESQCKHPNHFDALCLAQNLTVCQATVVDHRHPNWRPPTTLVRFAHLHTLTLFAPAALLDQLAFPLLQNLFIESYPPDFPSVVAMLLRSNCSLRKFWMKAHPPAAQYAAILRANPAIEELGIIGRESLRHLYGACPNIDQIIDCLREDNPSGALVPQLRAFCFHDQATDLDVRRVVDMVQGRMQSARTVRLERLRVTECESRVFPVNARQRIAQLENMGLQVEYKREHERWLARGLLEYV</sequence>
<dbReference type="Proteomes" id="UP001215598">
    <property type="component" value="Unassembled WGS sequence"/>
</dbReference>
<keyword evidence="2" id="KW-1185">Reference proteome</keyword>
<comment type="caution">
    <text evidence="1">The sequence shown here is derived from an EMBL/GenBank/DDBJ whole genome shotgun (WGS) entry which is preliminary data.</text>
</comment>
<accession>A0AAD7HDG7</accession>
<name>A0AAD7HDG7_9AGAR</name>
<evidence type="ECO:0008006" key="3">
    <source>
        <dbReference type="Google" id="ProtNLM"/>
    </source>
</evidence>
<dbReference type="AlphaFoldDB" id="A0AAD7HDG7"/>
<evidence type="ECO:0000313" key="1">
    <source>
        <dbReference type="EMBL" id="KAJ7718246.1"/>
    </source>
</evidence>
<dbReference type="EMBL" id="JARKIB010000267">
    <property type="protein sequence ID" value="KAJ7718246.1"/>
    <property type="molecule type" value="Genomic_DNA"/>
</dbReference>
<gene>
    <name evidence="1" type="ORF">B0H16DRAFT_1897681</name>
</gene>
<protein>
    <recommendedName>
        <fullName evidence="3">F-box domain-containing protein</fullName>
    </recommendedName>
</protein>
<proteinExistence type="predicted"/>
<evidence type="ECO:0000313" key="2">
    <source>
        <dbReference type="Proteomes" id="UP001215598"/>
    </source>
</evidence>
<reference evidence="1" key="1">
    <citation type="submission" date="2023-03" db="EMBL/GenBank/DDBJ databases">
        <title>Massive genome expansion in bonnet fungi (Mycena s.s.) driven by repeated elements and novel gene families across ecological guilds.</title>
        <authorList>
            <consortium name="Lawrence Berkeley National Laboratory"/>
            <person name="Harder C.B."/>
            <person name="Miyauchi S."/>
            <person name="Viragh M."/>
            <person name="Kuo A."/>
            <person name="Thoen E."/>
            <person name="Andreopoulos B."/>
            <person name="Lu D."/>
            <person name="Skrede I."/>
            <person name="Drula E."/>
            <person name="Henrissat B."/>
            <person name="Morin E."/>
            <person name="Kohler A."/>
            <person name="Barry K."/>
            <person name="LaButti K."/>
            <person name="Morin E."/>
            <person name="Salamov A."/>
            <person name="Lipzen A."/>
            <person name="Mereny Z."/>
            <person name="Hegedus B."/>
            <person name="Baldrian P."/>
            <person name="Stursova M."/>
            <person name="Weitz H."/>
            <person name="Taylor A."/>
            <person name="Grigoriev I.V."/>
            <person name="Nagy L.G."/>
            <person name="Martin F."/>
            <person name="Kauserud H."/>
        </authorList>
    </citation>
    <scope>NUCLEOTIDE SEQUENCE</scope>
    <source>
        <strain evidence="1">CBHHK182m</strain>
    </source>
</reference>